<sequence length="141" mass="15890">MRSISHICDPNEVLSESDRYRLNNILVRMNGGSTGSINFCASKGLDATLIIVKQGTKQFADQLRNNWKLDEQCKKSALFLLSSNDRKFYFSSDANSVISENDFFTILSANQKQLDEGQFTSALLNIFKQIQENIAEANRGK</sequence>
<dbReference type="OrthoDB" id="5793716at2759"/>
<reference evidence="1 3" key="2">
    <citation type="submission" date="2018-11" db="EMBL/GenBank/DDBJ databases">
        <authorList>
            <consortium name="Pathogen Informatics"/>
        </authorList>
    </citation>
    <scope>NUCLEOTIDE SEQUENCE [LARGE SCALE GENOMIC DNA]</scope>
</reference>
<dbReference type="WBParaSite" id="DME_0000538901-mRNA-1">
    <property type="protein sequence ID" value="DME_0000538901-mRNA-1"/>
    <property type="gene ID" value="DME_0000538901"/>
</dbReference>
<gene>
    <name evidence="1" type="ORF">DME_LOCUS9188</name>
</gene>
<dbReference type="Gene3D" id="3.10.310.50">
    <property type="match status" value="1"/>
</dbReference>
<evidence type="ECO:0000313" key="3">
    <source>
        <dbReference type="Proteomes" id="UP000274756"/>
    </source>
</evidence>
<evidence type="ECO:0000313" key="2">
    <source>
        <dbReference type="Proteomes" id="UP000038040"/>
    </source>
</evidence>
<organism evidence="2 4">
    <name type="scientific">Dracunculus medinensis</name>
    <name type="common">Guinea worm</name>
    <dbReference type="NCBI Taxonomy" id="318479"/>
    <lineage>
        <taxon>Eukaryota</taxon>
        <taxon>Metazoa</taxon>
        <taxon>Ecdysozoa</taxon>
        <taxon>Nematoda</taxon>
        <taxon>Chromadorea</taxon>
        <taxon>Rhabditida</taxon>
        <taxon>Spirurina</taxon>
        <taxon>Dracunculoidea</taxon>
        <taxon>Dracunculidae</taxon>
        <taxon>Dracunculus</taxon>
    </lineage>
</organism>
<dbReference type="PANTHER" id="PTHR33748">
    <property type="entry name" value="PROTEIN CBG04600"/>
    <property type="match status" value="1"/>
</dbReference>
<dbReference type="Proteomes" id="UP000038040">
    <property type="component" value="Unplaced"/>
</dbReference>
<dbReference type="EMBL" id="UYYG01001178">
    <property type="protein sequence ID" value="VDN59215.1"/>
    <property type="molecule type" value="Genomic_DNA"/>
</dbReference>
<dbReference type="InterPro" id="IPR033438">
    <property type="entry name" value="MOLO1"/>
</dbReference>
<protein>
    <submittedName>
        <fullName evidence="4">Restriction endonuclease</fullName>
    </submittedName>
</protein>
<name>A0A0N4UDH6_DRAME</name>
<dbReference type="Pfam" id="PF17175">
    <property type="entry name" value="MOLO1"/>
    <property type="match status" value="1"/>
</dbReference>
<dbReference type="STRING" id="318479.A0A0N4UDH6"/>
<dbReference type="AlphaFoldDB" id="A0A0N4UDH6"/>
<proteinExistence type="predicted"/>
<accession>A0A0N4UDH6</accession>
<dbReference type="GO" id="GO:0005892">
    <property type="term" value="C:acetylcholine-gated channel complex"/>
    <property type="evidence" value="ECO:0007669"/>
    <property type="project" value="InterPro"/>
</dbReference>
<dbReference type="Proteomes" id="UP000274756">
    <property type="component" value="Unassembled WGS sequence"/>
</dbReference>
<evidence type="ECO:0000313" key="4">
    <source>
        <dbReference type="WBParaSite" id="DME_0000538901-mRNA-1"/>
    </source>
</evidence>
<reference evidence="4" key="1">
    <citation type="submission" date="2017-02" db="UniProtKB">
        <authorList>
            <consortium name="WormBaseParasite"/>
        </authorList>
    </citation>
    <scope>IDENTIFICATION</scope>
</reference>
<keyword evidence="3" id="KW-1185">Reference proteome</keyword>
<evidence type="ECO:0000313" key="1">
    <source>
        <dbReference type="EMBL" id="VDN59215.1"/>
    </source>
</evidence>
<dbReference type="PANTHER" id="PTHR33748:SF6">
    <property type="entry name" value="TPM_PHOSPHATASE DOMAIN-CONTAINING PROTEIN"/>
    <property type="match status" value="1"/>
</dbReference>